<dbReference type="RefSeq" id="WP_077463419.1">
    <property type="nucleotide sequence ID" value="NZ_MLAA01000026.1"/>
</dbReference>
<dbReference type="Pfam" id="PF00717">
    <property type="entry name" value="Peptidase_S24"/>
    <property type="match status" value="1"/>
</dbReference>
<dbReference type="Proteomes" id="UP000188820">
    <property type="component" value="Unassembled WGS sequence"/>
</dbReference>
<evidence type="ECO:0000259" key="1">
    <source>
        <dbReference type="Pfam" id="PF00717"/>
    </source>
</evidence>
<keyword evidence="3" id="KW-1185">Reference proteome</keyword>
<dbReference type="InterPro" id="IPR036286">
    <property type="entry name" value="LexA/Signal_pep-like_sf"/>
</dbReference>
<accession>A0ABX3KXX1</accession>
<dbReference type="SUPFAM" id="SSF51306">
    <property type="entry name" value="LexA/Signal peptidase"/>
    <property type="match status" value="1"/>
</dbReference>
<sequence length="149" mass="17239">MNYVYSFTQHKTAFSYQPIPFYNDTESSPAFNTKLDLNLYCIKKPQKTCFIRVTNPNLIAWGIEAGDMLVVEKNEKLFLNDLVVIEVSNKFQIYELIAQNNDEFIFMNLDSKGESIKTKELSKLTIIGTITNTIHQIKPQQNNRMKFAS</sequence>
<feature type="domain" description="Peptidase S24/S26A/S26B/S26C" evidence="1">
    <location>
        <begin position="32"/>
        <end position="130"/>
    </location>
</feature>
<gene>
    <name evidence="2" type="ORF">BKG89_06755</name>
</gene>
<name>A0ABX3KXX1_9PAST</name>
<protein>
    <submittedName>
        <fullName evidence="2">Type VI secretion protein ImpA</fullName>
    </submittedName>
</protein>
<comment type="caution">
    <text evidence="2">The sequence shown here is derived from an EMBL/GenBank/DDBJ whole genome shotgun (WGS) entry which is preliminary data.</text>
</comment>
<organism evidence="2 3">
    <name type="scientific">Rodentibacter caecimuris</name>
    <dbReference type="NCBI Taxonomy" id="1796644"/>
    <lineage>
        <taxon>Bacteria</taxon>
        <taxon>Pseudomonadati</taxon>
        <taxon>Pseudomonadota</taxon>
        <taxon>Gammaproteobacteria</taxon>
        <taxon>Pasteurellales</taxon>
        <taxon>Pasteurellaceae</taxon>
        <taxon>Rodentibacter</taxon>
    </lineage>
</organism>
<dbReference type="Gene3D" id="2.10.109.10">
    <property type="entry name" value="Umud Fragment, subunit A"/>
    <property type="match status" value="1"/>
</dbReference>
<evidence type="ECO:0000313" key="2">
    <source>
        <dbReference type="EMBL" id="OOF69527.1"/>
    </source>
</evidence>
<dbReference type="EMBL" id="MLAA01000026">
    <property type="protein sequence ID" value="OOF69527.1"/>
    <property type="molecule type" value="Genomic_DNA"/>
</dbReference>
<proteinExistence type="predicted"/>
<reference evidence="2 3" key="1">
    <citation type="submission" date="2016-10" db="EMBL/GenBank/DDBJ databases">
        <title>Rodentibacter gen. nov. and new species.</title>
        <authorList>
            <person name="Christensen H."/>
        </authorList>
    </citation>
    <scope>NUCLEOTIDE SEQUENCE [LARGE SCALE GENOMIC DNA]</scope>
    <source>
        <strain evidence="2 3">1998236014</strain>
    </source>
</reference>
<dbReference type="InterPro" id="IPR015927">
    <property type="entry name" value="Peptidase_S24_S26A/B/C"/>
</dbReference>
<evidence type="ECO:0000313" key="3">
    <source>
        <dbReference type="Proteomes" id="UP000188820"/>
    </source>
</evidence>